<dbReference type="SUPFAM" id="SSF55874">
    <property type="entry name" value="ATPase domain of HSP90 chaperone/DNA topoisomerase II/histidine kinase"/>
    <property type="match status" value="1"/>
</dbReference>
<name>A0ABU8HAN8_9BACI</name>
<evidence type="ECO:0000256" key="6">
    <source>
        <dbReference type="ARBA" id="ARBA00022840"/>
    </source>
</evidence>
<dbReference type="InterPro" id="IPR036890">
    <property type="entry name" value="HATPase_C_sf"/>
</dbReference>
<evidence type="ECO:0000256" key="2">
    <source>
        <dbReference type="ARBA" id="ARBA00012438"/>
    </source>
</evidence>
<dbReference type="PROSITE" id="PS50109">
    <property type="entry name" value="HIS_KIN"/>
    <property type="match status" value="1"/>
</dbReference>
<dbReference type="PANTHER" id="PTHR24421:SF40">
    <property type="entry name" value="SENSOR HISTIDINE KINASE YHCY"/>
    <property type="match status" value="1"/>
</dbReference>
<keyword evidence="3" id="KW-0808">Transferase</keyword>
<proteinExistence type="predicted"/>
<dbReference type="Pfam" id="PF07730">
    <property type="entry name" value="HisKA_3"/>
    <property type="match status" value="1"/>
</dbReference>
<dbReference type="PANTHER" id="PTHR24421">
    <property type="entry name" value="NITRATE/NITRITE SENSOR PROTEIN NARX-RELATED"/>
    <property type="match status" value="1"/>
</dbReference>
<comment type="catalytic activity">
    <reaction evidence="1">
        <text>ATP + protein L-histidine = ADP + protein N-phospho-L-histidine.</text>
        <dbReference type="EC" id="2.7.13.3"/>
    </reaction>
</comment>
<keyword evidence="5 10" id="KW-0418">Kinase</keyword>
<evidence type="ECO:0000256" key="1">
    <source>
        <dbReference type="ARBA" id="ARBA00000085"/>
    </source>
</evidence>
<keyword evidence="11" id="KW-1185">Reference proteome</keyword>
<reference evidence="10 11" key="1">
    <citation type="journal article" date="2018" name="J. Microbiol.">
        <title>Bacillus spongiae sp. nov., isolated from sponge of Jeju Island.</title>
        <authorList>
            <person name="Lee G.E."/>
            <person name="Im W.T."/>
            <person name="Park J.S."/>
        </authorList>
    </citation>
    <scope>NUCLEOTIDE SEQUENCE [LARGE SCALE GENOMIC DNA]</scope>
    <source>
        <strain evidence="10 11">135PIL107-10</strain>
    </source>
</reference>
<keyword evidence="7" id="KW-0902">Two-component regulatory system</keyword>
<dbReference type="InterPro" id="IPR029016">
    <property type="entry name" value="GAF-like_dom_sf"/>
</dbReference>
<evidence type="ECO:0000256" key="3">
    <source>
        <dbReference type="ARBA" id="ARBA00022679"/>
    </source>
</evidence>
<organism evidence="10 11">
    <name type="scientific">Bacillus spongiae</name>
    <dbReference type="NCBI Taxonomy" id="2683610"/>
    <lineage>
        <taxon>Bacteria</taxon>
        <taxon>Bacillati</taxon>
        <taxon>Bacillota</taxon>
        <taxon>Bacilli</taxon>
        <taxon>Bacillales</taxon>
        <taxon>Bacillaceae</taxon>
        <taxon>Bacillus</taxon>
    </lineage>
</organism>
<dbReference type="RefSeq" id="WP_336585817.1">
    <property type="nucleotide sequence ID" value="NZ_JBBAXC010000003.1"/>
</dbReference>
<evidence type="ECO:0000256" key="5">
    <source>
        <dbReference type="ARBA" id="ARBA00022777"/>
    </source>
</evidence>
<dbReference type="InterPro" id="IPR003018">
    <property type="entry name" value="GAF"/>
</dbReference>
<dbReference type="Pfam" id="PF02518">
    <property type="entry name" value="HATPase_c"/>
    <property type="match status" value="1"/>
</dbReference>
<evidence type="ECO:0000256" key="7">
    <source>
        <dbReference type="ARBA" id="ARBA00023012"/>
    </source>
</evidence>
<protein>
    <recommendedName>
        <fullName evidence="2">histidine kinase</fullName>
        <ecNumber evidence="2">2.7.13.3</ecNumber>
    </recommendedName>
</protein>
<keyword evidence="8" id="KW-0175">Coiled coil</keyword>
<feature type="domain" description="Histidine kinase" evidence="9">
    <location>
        <begin position="185"/>
        <end position="371"/>
    </location>
</feature>
<dbReference type="CDD" id="cd16917">
    <property type="entry name" value="HATPase_UhpB-NarQ-NarX-like"/>
    <property type="match status" value="1"/>
</dbReference>
<dbReference type="InterPro" id="IPR050482">
    <property type="entry name" value="Sensor_HK_TwoCompSys"/>
</dbReference>
<evidence type="ECO:0000313" key="11">
    <source>
        <dbReference type="Proteomes" id="UP001312865"/>
    </source>
</evidence>
<dbReference type="InterPro" id="IPR011712">
    <property type="entry name" value="Sig_transdc_His_kin_sub3_dim/P"/>
</dbReference>
<dbReference type="SUPFAM" id="SSF55781">
    <property type="entry name" value="GAF domain-like"/>
    <property type="match status" value="1"/>
</dbReference>
<evidence type="ECO:0000313" key="10">
    <source>
        <dbReference type="EMBL" id="MEI5906384.1"/>
    </source>
</evidence>
<gene>
    <name evidence="10" type="ORF">WAK64_04865</name>
</gene>
<evidence type="ECO:0000256" key="8">
    <source>
        <dbReference type="SAM" id="Coils"/>
    </source>
</evidence>
<dbReference type="Pfam" id="PF13185">
    <property type="entry name" value="GAF_2"/>
    <property type="match status" value="1"/>
</dbReference>
<keyword evidence="6" id="KW-0067">ATP-binding</keyword>
<sequence length="371" mass="41608">MNEEFSSNVQLLKEIAEVLNEETEMESMLKQAVERLVKRTSFTAGWIFFVENQQTHTLMTQIGLPPALTHESCKGMKEGNCWCVNKYRKGTLKKASNIMECKRVDDAIASKRTDHQGILYHATVPLQSGEEAFGLLNVAAPYKSFFNDEELALLESVAFQIGSAIKRITLTKKEQDIRVMAERNRLARDLHDSVNQLLFSLTLTARGGKELAESEEVKEIFHDIQDLSQRALSEMRALIWQLRPRGLENGLVEAVKGYAEMLGIQVNFSVKGVISLPSNVEESLWRITQEALNNSKKHSGAEEVNVYLESTMSSIKLIVEDNGCGFHVDLKNTLPSMGIQSMKERAEGLNGLFRMESVVGKGTKIVTELPK</sequence>
<dbReference type="InterPro" id="IPR003594">
    <property type="entry name" value="HATPase_dom"/>
</dbReference>
<keyword evidence="4" id="KW-0547">Nucleotide-binding</keyword>
<feature type="coiled-coil region" evidence="8">
    <location>
        <begin position="2"/>
        <end position="35"/>
    </location>
</feature>
<evidence type="ECO:0000256" key="4">
    <source>
        <dbReference type="ARBA" id="ARBA00022741"/>
    </source>
</evidence>
<dbReference type="Gene3D" id="1.20.5.1930">
    <property type="match status" value="1"/>
</dbReference>
<dbReference type="GO" id="GO:0016301">
    <property type="term" value="F:kinase activity"/>
    <property type="evidence" value="ECO:0007669"/>
    <property type="project" value="UniProtKB-KW"/>
</dbReference>
<comment type="caution">
    <text evidence="10">The sequence shown here is derived from an EMBL/GenBank/DDBJ whole genome shotgun (WGS) entry which is preliminary data.</text>
</comment>
<accession>A0ABU8HAN8</accession>
<dbReference type="Gene3D" id="3.30.565.10">
    <property type="entry name" value="Histidine kinase-like ATPase, C-terminal domain"/>
    <property type="match status" value="1"/>
</dbReference>
<dbReference type="Proteomes" id="UP001312865">
    <property type="component" value="Unassembled WGS sequence"/>
</dbReference>
<dbReference type="EC" id="2.7.13.3" evidence="2"/>
<dbReference type="EMBL" id="JBBAXC010000003">
    <property type="protein sequence ID" value="MEI5906384.1"/>
    <property type="molecule type" value="Genomic_DNA"/>
</dbReference>
<dbReference type="InterPro" id="IPR005467">
    <property type="entry name" value="His_kinase_dom"/>
</dbReference>
<dbReference type="Gene3D" id="3.30.450.40">
    <property type="match status" value="1"/>
</dbReference>
<evidence type="ECO:0000259" key="9">
    <source>
        <dbReference type="PROSITE" id="PS50109"/>
    </source>
</evidence>